<keyword evidence="1" id="KW-0371">Homeobox</keyword>
<gene>
    <name evidence="1" type="primary">PHTF2</name>
</gene>
<reference evidence="1" key="1">
    <citation type="submission" date="2016-05" db="EMBL/GenBank/DDBJ databases">
        <authorList>
            <person name="Lavstsen T."/>
            <person name="Jespersen J.S."/>
        </authorList>
    </citation>
    <scope>NUCLEOTIDE SEQUENCE</scope>
    <source>
        <tissue evidence="1">Brain</tissue>
    </source>
</reference>
<protein>
    <submittedName>
        <fullName evidence="1">Putative homeodomain transcription factor 2</fullName>
    </submittedName>
</protein>
<feature type="non-terminal residue" evidence="1">
    <location>
        <position position="1"/>
    </location>
</feature>
<dbReference type="EMBL" id="HAEB01006373">
    <property type="protein sequence ID" value="SBQ52900.1"/>
    <property type="molecule type" value="Transcribed_RNA"/>
</dbReference>
<sequence>THMSQQQVSEEVQLGELTFPHADITPHLVFSLFIQTTSHKTFCKTFNLRSSQTESCCSIGSIRVEPEPA</sequence>
<accession>A0A1A8F0L3</accession>
<keyword evidence="1" id="KW-0238">DNA-binding</keyword>
<organism evidence="1">
    <name type="scientific">Nothobranchius korthausae</name>
    <dbReference type="NCBI Taxonomy" id="1143690"/>
    <lineage>
        <taxon>Eukaryota</taxon>
        <taxon>Metazoa</taxon>
        <taxon>Chordata</taxon>
        <taxon>Craniata</taxon>
        <taxon>Vertebrata</taxon>
        <taxon>Euteleostomi</taxon>
        <taxon>Actinopterygii</taxon>
        <taxon>Neopterygii</taxon>
        <taxon>Teleostei</taxon>
        <taxon>Neoteleostei</taxon>
        <taxon>Acanthomorphata</taxon>
        <taxon>Ovalentaria</taxon>
        <taxon>Atherinomorphae</taxon>
        <taxon>Cyprinodontiformes</taxon>
        <taxon>Nothobranchiidae</taxon>
        <taxon>Nothobranchius</taxon>
    </lineage>
</organism>
<dbReference type="GO" id="GO:0003677">
    <property type="term" value="F:DNA binding"/>
    <property type="evidence" value="ECO:0007669"/>
    <property type="project" value="UniProtKB-KW"/>
</dbReference>
<name>A0A1A8F0L3_9TELE</name>
<dbReference type="AlphaFoldDB" id="A0A1A8F0L3"/>
<evidence type="ECO:0000313" key="1">
    <source>
        <dbReference type="EMBL" id="SBQ52900.1"/>
    </source>
</evidence>
<reference evidence="1" key="2">
    <citation type="submission" date="2016-06" db="EMBL/GenBank/DDBJ databases">
        <title>The genome of a short-lived fish provides insights into sex chromosome evolution and the genetic control of aging.</title>
        <authorList>
            <person name="Reichwald K."/>
            <person name="Felder M."/>
            <person name="Petzold A."/>
            <person name="Koch P."/>
            <person name="Groth M."/>
            <person name="Platzer M."/>
        </authorList>
    </citation>
    <scope>NUCLEOTIDE SEQUENCE</scope>
    <source>
        <tissue evidence="1">Brain</tissue>
    </source>
</reference>
<proteinExistence type="predicted"/>